<accession>A0A6J7API8</accession>
<dbReference type="PRINTS" id="PR00922">
    <property type="entry name" value="DADACBPTASE3"/>
</dbReference>
<organism evidence="4">
    <name type="scientific">freshwater metagenome</name>
    <dbReference type="NCBI Taxonomy" id="449393"/>
    <lineage>
        <taxon>unclassified sequences</taxon>
        <taxon>metagenomes</taxon>
        <taxon>ecological metagenomes</taxon>
    </lineage>
</organism>
<comment type="similarity">
    <text evidence="1">Belongs to the peptidase S13 family.</text>
</comment>
<gene>
    <name evidence="3" type="ORF">UFOPK2754_01402</name>
    <name evidence="4" type="ORF">UFOPK3139_02229</name>
    <name evidence="5" type="ORF">UFOPK3967_01786</name>
</gene>
<evidence type="ECO:0000313" key="5">
    <source>
        <dbReference type="EMBL" id="CAB5003490.1"/>
    </source>
</evidence>
<dbReference type="EMBL" id="CAFABA010000106">
    <property type="protein sequence ID" value="CAB4834871.1"/>
    <property type="molecule type" value="Genomic_DNA"/>
</dbReference>
<dbReference type="NCBIfam" id="TIGR00666">
    <property type="entry name" value="PBP4"/>
    <property type="match status" value="1"/>
</dbReference>
<dbReference type="AlphaFoldDB" id="A0A6J7API8"/>
<sequence length="472" mass="48875">MLRRLTLPVVLMFTMCIAGFEAWHTERSTVVALATADTVASPSAATPLLSARRAPVWLQRPRADAALVSALDAVMAASPPDTCLVVRDNGRVLYSRNAILPLVPASTVKLLTAFAATEQLGRTATFDTLAVAGAAPQAGVVAGNLWVVGGGDPILSTKDYVDRFGQPQPFTNVAALVDRIVAAGVTQVLGDIIGDESRYDTRRYVSTWDPSFIAGNESGPLSALAMNDGFSVYPKSKFNSSATPATDPAQLAASVIRDQLVGRGIRVTGAARSGRAPATTVEVARVTANLGDIVIEMLGQSDNFTAESLTKELGFKVGGEGSTAAGVAATRDILAKAGLPLDNVSIVDGSGLDRSNRLTCTLLAAVLERLGAASDIAKALPVAGKSGTLAERFVGSAAAGRIRAKTGSLRNSRALAGFADAGAASDQRTLTFAYIANQTNLNIDANLKVQDQLGLGLVSYPQGTTLAQLAPQ</sequence>
<keyword evidence="2" id="KW-0378">Hydrolase</keyword>
<dbReference type="PANTHER" id="PTHR30023:SF0">
    <property type="entry name" value="PENICILLIN-SENSITIVE CARBOXYPEPTIDASE A"/>
    <property type="match status" value="1"/>
</dbReference>
<dbReference type="Gene3D" id="3.40.710.10">
    <property type="entry name" value="DD-peptidase/beta-lactamase superfamily"/>
    <property type="match status" value="1"/>
</dbReference>
<dbReference type="PANTHER" id="PTHR30023">
    <property type="entry name" value="D-ALANYL-D-ALANINE CARBOXYPEPTIDASE"/>
    <property type="match status" value="1"/>
</dbReference>
<dbReference type="GO" id="GO:0004185">
    <property type="term" value="F:serine-type carboxypeptidase activity"/>
    <property type="evidence" value="ECO:0007669"/>
    <property type="project" value="InterPro"/>
</dbReference>
<name>A0A6J7API8_9ZZZZ</name>
<dbReference type="EMBL" id="CAFBOS010000112">
    <property type="protein sequence ID" value="CAB5003490.1"/>
    <property type="molecule type" value="Genomic_DNA"/>
</dbReference>
<dbReference type="InterPro" id="IPR000667">
    <property type="entry name" value="Peptidase_S13"/>
</dbReference>
<dbReference type="Gene3D" id="3.50.80.20">
    <property type="entry name" value="D-Ala-D-Ala carboxypeptidase C, peptidase S13"/>
    <property type="match status" value="1"/>
</dbReference>
<dbReference type="EMBL" id="CAEZYR010000045">
    <property type="protein sequence ID" value="CAB4744254.1"/>
    <property type="molecule type" value="Genomic_DNA"/>
</dbReference>
<dbReference type="SUPFAM" id="SSF56601">
    <property type="entry name" value="beta-lactamase/transpeptidase-like"/>
    <property type="match status" value="1"/>
</dbReference>
<evidence type="ECO:0000313" key="3">
    <source>
        <dbReference type="EMBL" id="CAB4744254.1"/>
    </source>
</evidence>
<reference evidence="4" key="1">
    <citation type="submission" date="2020-05" db="EMBL/GenBank/DDBJ databases">
        <authorList>
            <person name="Chiriac C."/>
            <person name="Salcher M."/>
            <person name="Ghai R."/>
            <person name="Kavagutti S V."/>
        </authorList>
    </citation>
    <scope>NUCLEOTIDE SEQUENCE</scope>
</reference>
<dbReference type="GO" id="GO:0000270">
    <property type="term" value="P:peptidoglycan metabolic process"/>
    <property type="evidence" value="ECO:0007669"/>
    <property type="project" value="TreeGrafter"/>
</dbReference>
<protein>
    <submittedName>
        <fullName evidence="4">Unannotated protein</fullName>
    </submittedName>
</protein>
<dbReference type="Pfam" id="PF02113">
    <property type="entry name" value="Peptidase_S13"/>
    <property type="match status" value="2"/>
</dbReference>
<proteinExistence type="inferred from homology"/>
<evidence type="ECO:0000256" key="1">
    <source>
        <dbReference type="ARBA" id="ARBA00006096"/>
    </source>
</evidence>
<evidence type="ECO:0000256" key="2">
    <source>
        <dbReference type="ARBA" id="ARBA00022801"/>
    </source>
</evidence>
<evidence type="ECO:0000313" key="4">
    <source>
        <dbReference type="EMBL" id="CAB4834871.1"/>
    </source>
</evidence>
<dbReference type="InterPro" id="IPR012338">
    <property type="entry name" value="Beta-lactam/transpept-like"/>
</dbReference>
<dbReference type="GO" id="GO:0006508">
    <property type="term" value="P:proteolysis"/>
    <property type="evidence" value="ECO:0007669"/>
    <property type="project" value="InterPro"/>
</dbReference>